<evidence type="ECO:0000313" key="2">
    <source>
        <dbReference type="Proteomes" id="UP001168821"/>
    </source>
</evidence>
<dbReference type="EMBL" id="JALNTZ010000007">
    <property type="protein sequence ID" value="KAJ3645661.1"/>
    <property type="molecule type" value="Genomic_DNA"/>
</dbReference>
<dbReference type="PANTHER" id="PTHR31511:SF12">
    <property type="entry name" value="RHO TERMINATION FACTOR N-TERMINAL DOMAIN-CONTAINING PROTEIN"/>
    <property type="match status" value="1"/>
</dbReference>
<proteinExistence type="predicted"/>
<accession>A0AA38HXQ0</accession>
<name>A0AA38HXQ0_9CUCU</name>
<protein>
    <recommendedName>
        <fullName evidence="3">DNA-directed DNA polymerase</fullName>
    </recommendedName>
</protein>
<dbReference type="InterPro" id="IPR043502">
    <property type="entry name" value="DNA/RNA_pol_sf"/>
</dbReference>
<dbReference type="Proteomes" id="UP001168821">
    <property type="component" value="Unassembled WGS sequence"/>
</dbReference>
<comment type="caution">
    <text evidence="1">The sequence shown here is derived from an EMBL/GenBank/DDBJ whole genome shotgun (WGS) entry which is preliminary data.</text>
</comment>
<organism evidence="1 2">
    <name type="scientific">Zophobas morio</name>
    <dbReference type="NCBI Taxonomy" id="2755281"/>
    <lineage>
        <taxon>Eukaryota</taxon>
        <taxon>Metazoa</taxon>
        <taxon>Ecdysozoa</taxon>
        <taxon>Arthropoda</taxon>
        <taxon>Hexapoda</taxon>
        <taxon>Insecta</taxon>
        <taxon>Pterygota</taxon>
        <taxon>Neoptera</taxon>
        <taxon>Endopterygota</taxon>
        <taxon>Coleoptera</taxon>
        <taxon>Polyphaga</taxon>
        <taxon>Cucujiformia</taxon>
        <taxon>Tenebrionidae</taxon>
        <taxon>Zophobas</taxon>
    </lineage>
</organism>
<gene>
    <name evidence="1" type="ORF">Zmor_023302</name>
</gene>
<evidence type="ECO:0008006" key="3">
    <source>
        <dbReference type="Google" id="ProtNLM"/>
    </source>
</evidence>
<keyword evidence="2" id="KW-1185">Reference proteome</keyword>
<dbReference type="AlphaFoldDB" id="A0AA38HXQ0"/>
<dbReference type="PANTHER" id="PTHR31511">
    <property type="entry name" value="PROTEIN CBG23764"/>
    <property type="match status" value="1"/>
</dbReference>
<dbReference type="GO" id="GO:0071897">
    <property type="term" value="P:DNA biosynthetic process"/>
    <property type="evidence" value="ECO:0007669"/>
    <property type="project" value="UniProtKB-ARBA"/>
</dbReference>
<evidence type="ECO:0000313" key="1">
    <source>
        <dbReference type="EMBL" id="KAJ3645661.1"/>
    </source>
</evidence>
<sequence>MYPRKPKTHLCFEKYYCQIKIPFVIYAHFDSIQVPLNKTRSAILHKPCGFGYSVKCSYDDSLSKYEDYVGEDSPKVFWEKITKDAAEIAQKLRKEVQPKTLTDDEQNQFNTVEDCHFCHKKLTARRYQDFHPLTGDFLGAAHYKCRSMPKVLFDIPVVMHNLAKYGLHFLYENLDAAELKSVFRFGDCGFMRTFSNFKLRFIDSKRFMSDEKPEDLEKILKDVKKKRLKKEFKKKAVFDLMKKKWHFPFYHVDQFEKFQEEELPGKNGFKDHLRNETISADEYEKCLDIWDKFKCKTIGDYFRLYLKCKVFLLEDIFENFRDVFLNKYQLDAAHYFTVASFSWDAMLKYTGVELELLQDPNMISFIASNIRGGISQCSKRHVKANNVYCSNYDKKKKSSFIVYLDANNLGGWAMSQNLPISGFTWLSKTDIKTLQNTISSLDENGEFGYIFEVDLDYPQELHQLHNNLPFCSEVMSVPPPSANPKSTSEKKVLNFYHKRNYVIDYRTLKQCLQYGLELKKVHRVLKFKQSKWLQSYIDYNTKLRTKARNDFEIKLFKLLNNTIYGKSIQRSYNNKNSYNSLNHNISLDKPIYAGFTILELQKMFMYEFHYKHMVSKYGDKINLLYVDTDGFIYEIQTDDYFKDIKTDKKLLKLMDTSNFDAKWDIPKRNKKVVGKMKNEYGSKIIQEFLGVRAKVYFLDVEGEEVKKAASVKKYVKHKHICREDFADCVLKGKQITRTFFETNSEKHQVVSRKFVNRVVLSPGDTKRFILPDKVNTLAWGSVYLKKYMK</sequence>
<reference evidence="1" key="1">
    <citation type="journal article" date="2023" name="G3 (Bethesda)">
        <title>Whole genome assemblies of Zophobas morio and Tenebrio molitor.</title>
        <authorList>
            <person name="Kaur S."/>
            <person name="Stinson S.A."/>
            <person name="diCenzo G.C."/>
        </authorList>
    </citation>
    <scope>NUCLEOTIDE SEQUENCE</scope>
    <source>
        <strain evidence="1">QUZm001</strain>
    </source>
</reference>
<dbReference type="SUPFAM" id="SSF56672">
    <property type="entry name" value="DNA/RNA polymerases"/>
    <property type="match status" value="1"/>
</dbReference>